<dbReference type="PROSITE" id="PS50110">
    <property type="entry name" value="RESPONSE_REGULATORY"/>
    <property type="match status" value="1"/>
</dbReference>
<evidence type="ECO:0000313" key="7">
    <source>
        <dbReference type="EMBL" id="MPL64576.1"/>
    </source>
</evidence>
<keyword evidence="2" id="KW-0067">ATP-binding</keyword>
<dbReference type="PROSITE" id="PS50045">
    <property type="entry name" value="SIGMA54_INTERACT_4"/>
    <property type="match status" value="1"/>
</dbReference>
<gene>
    <name evidence="7" type="primary">atoC_6</name>
    <name evidence="7" type="ORF">SDC9_10231</name>
</gene>
<evidence type="ECO:0000256" key="1">
    <source>
        <dbReference type="ARBA" id="ARBA00022741"/>
    </source>
</evidence>
<dbReference type="SUPFAM" id="SSF52540">
    <property type="entry name" value="P-loop containing nucleoside triphosphate hydrolases"/>
    <property type="match status" value="1"/>
</dbReference>
<dbReference type="SUPFAM" id="SSF52172">
    <property type="entry name" value="CheY-like"/>
    <property type="match status" value="1"/>
</dbReference>
<dbReference type="PRINTS" id="PR01590">
    <property type="entry name" value="HTHFIS"/>
</dbReference>
<dbReference type="InterPro" id="IPR002078">
    <property type="entry name" value="Sigma_54_int"/>
</dbReference>
<dbReference type="InterPro" id="IPR003593">
    <property type="entry name" value="AAA+_ATPase"/>
</dbReference>
<dbReference type="GO" id="GO:0000160">
    <property type="term" value="P:phosphorelay signal transduction system"/>
    <property type="evidence" value="ECO:0007669"/>
    <property type="project" value="InterPro"/>
</dbReference>
<dbReference type="InterPro" id="IPR025943">
    <property type="entry name" value="Sigma_54_int_dom_ATP-bd_2"/>
</dbReference>
<dbReference type="InterPro" id="IPR011006">
    <property type="entry name" value="CheY-like_superfamily"/>
</dbReference>
<comment type="caution">
    <text evidence="7">The sequence shown here is derived from an EMBL/GenBank/DDBJ whole genome shotgun (WGS) entry which is preliminary data.</text>
</comment>
<dbReference type="SUPFAM" id="SSF46689">
    <property type="entry name" value="Homeodomain-like"/>
    <property type="match status" value="1"/>
</dbReference>
<dbReference type="AlphaFoldDB" id="A0A644TCC5"/>
<dbReference type="PANTHER" id="PTHR32071">
    <property type="entry name" value="TRANSCRIPTIONAL REGULATORY PROTEIN"/>
    <property type="match status" value="1"/>
</dbReference>
<dbReference type="Pfam" id="PF00072">
    <property type="entry name" value="Response_reg"/>
    <property type="match status" value="1"/>
</dbReference>
<dbReference type="PROSITE" id="PS00675">
    <property type="entry name" value="SIGMA54_INTERACT_1"/>
    <property type="match status" value="1"/>
</dbReference>
<keyword evidence="1" id="KW-0547">Nucleotide-binding</keyword>
<reference evidence="7" key="1">
    <citation type="submission" date="2019-08" db="EMBL/GenBank/DDBJ databases">
        <authorList>
            <person name="Kucharzyk K."/>
            <person name="Murdoch R.W."/>
            <person name="Higgins S."/>
            <person name="Loffler F."/>
        </authorList>
    </citation>
    <scope>NUCLEOTIDE SEQUENCE</scope>
</reference>
<evidence type="ECO:0000256" key="2">
    <source>
        <dbReference type="ARBA" id="ARBA00022840"/>
    </source>
</evidence>
<dbReference type="Gene3D" id="1.10.8.60">
    <property type="match status" value="1"/>
</dbReference>
<dbReference type="InterPro" id="IPR001789">
    <property type="entry name" value="Sig_transdc_resp-reg_receiver"/>
</dbReference>
<dbReference type="Pfam" id="PF02954">
    <property type="entry name" value="HTH_8"/>
    <property type="match status" value="1"/>
</dbReference>
<dbReference type="InterPro" id="IPR027417">
    <property type="entry name" value="P-loop_NTPase"/>
</dbReference>
<proteinExistence type="predicted"/>
<dbReference type="InterPro" id="IPR058031">
    <property type="entry name" value="AAA_lid_NorR"/>
</dbReference>
<evidence type="ECO:0000259" key="5">
    <source>
        <dbReference type="PROSITE" id="PS50045"/>
    </source>
</evidence>
<evidence type="ECO:0000256" key="3">
    <source>
        <dbReference type="ARBA" id="ARBA00023015"/>
    </source>
</evidence>
<dbReference type="SMART" id="SM00382">
    <property type="entry name" value="AAA"/>
    <property type="match status" value="1"/>
</dbReference>
<evidence type="ECO:0000259" key="6">
    <source>
        <dbReference type="PROSITE" id="PS50110"/>
    </source>
</evidence>
<evidence type="ECO:0000256" key="4">
    <source>
        <dbReference type="ARBA" id="ARBA00023163"/>
    </source>
</evidence>
<keyword evidence="3" id="KW-0805">Transcription regulation</keyword>
<dbReference type="PROSITE" id="PS00676">
    <property type="entry name" value="SIGMA54_INTERACT_2"/>
    <property type="match status" value="1"/>
</dbReference>
<dbReference type="Gene3D" id="1.10.10.60">
    <property type="entry name" value="Homeodomain-like"/>
    <property type="match status" value="1"/>
</dbReference>
<keyword evidence="4" id="KW-0804">Transcription</keyword>
<dbReference type="InterPro" id="IPR002197">
    <property type="entry name" value="HTH_Fis"/>
</dbReference>
<dbReference type="InterPro" id="IPR009057">
    <property type="entry name" value="Homeodomain-like_sf"/>
</dbReference>
<dbReference type="GO" id="GO:0005524">
    <property type="term" value="F:ATP binding"/>
    <property type="evidence" value="ECO:0007669"/>
    <property type="project" value="UniProtKB-KW"/>
</dbReference>
<dbReference type="Pfam" id="PF25601">
    <property type="entry name" value="AAA_lid_14"/>
    <property type="match status" value="1"/>
</dbReference>
<protein>
    <submittedName>
        <fullName evidence="7">Regulatory protein AtoC</fullName>
    </submittedName>
</protein>
<dbReference type="Gene3D" id="3.40.50.2300">
    <property type="match status" value="1"/>
</dbReference>
<dbReference type="CDD" id="cd00009">
    <property type="entry name" value="AAA"/>
    <property type="match status" value="1"/>
</dbReference>
<feature type="domain" description="Response regulatory" evidence="6">
    <location>
        <begin position="7"/>
        <end position="121"/>
    </location>
</feature>
<dbReference type="InterPro" id="IPR025662">
    <property type="entry name" value="Sigma_54_int_dom_ATP-bd_1"/>
</dbReference>
<dbReference type="FunFam" id="3.40.50.300:FF:000006">
    <property type="entry name" value="DNA-binding transcriptional regulator NtrC"/>
    <property type="match status" value="1"/>
</dbReference>
<dbReference type="Gene3D" id="3.40.50.300">
    <property type="entry name" value="P-loop containing nucleotide triphosphate hydrolases"/>
    <property type="match status" value="1"/>
</dbReference>
<dbReference type="EMBL" id="VSSQ01000025">
    <property type="protein sequence ID" value="MPL64576.1"/>
    <property type="molecule type" value="Genomic_DNA"/>
</dbReference>
<organism evidence="7">
    <name type="scientific">bioreactor metagenome</name>
    <dbReference type="NCBI Taxonomy" id="1076179"/>
    <lineage>
        <taxon>unclassified sequences</taxon>
        <taxon>metagenomes</taxon>
        <taxon>ecological metagenomes</taxon>
    </lineage>
</organism>
<feature type="domain" description="Sigma-54 factor interaction" evidence="5">
    <location>
        <begin position="139"/>
        <end position="368"/>
    </location>
</feature>
<sequence>MDRMKPTILIVDDEQWMRASLGELLQAEGYGVLLADSAASAMELLDRSAPDIAILDVRMPERGGLELLKDLRALSTNLRVFMMTGYPSVDTAVLAMKYGAMDFFTKPLDFPKLRQQLSLLDFGAHAPGEYKAGQAADGILGESPAIRELRESIRRVAPTDASVIIMGESGTGKELVAESIHSQSQRSMHPFMKINCAAIPDTLLESELFGYEKGAFTGAVSRKQGLFESAEKGTVFLDEIGDMDVKLQSKLLHILQGGEFRRVGGTKDLSTDVRIISATNQNLGELIAKGLFREDLYYRLSVISIQTPSLRNHIDDIPLLVKRFVADFSRSYGKEEPLVEDEFLALLKAQPWLGNVRELKNCIERAIIFCDGRRLGPQHLPQQYMMGVCGENRSSDPGALSINEACQDLERAMILEAIEKSRGNRTEAAKLLGIPRRTLYNKLEKLDFGGDERS</sequence>
<dbReference type="SMART" id="SM00448">
    <property type="entry name" value="REC"/>
    <property type="match status" value="1"/>
</dbReference>
<dbReference type="GO" id="GO:0043565">
    <property type="term" value="F:sequence-specific DNA binding"/>
    <property type="evidence" value="ECO:0007669"/>
    <property type="project" value="InterPro"/>
</dbReference>
<name>A0A644TCC5_9ZZZZ</name>
<dbReference type="GO" id="GO:0006355">
    <property type="term" value="P:regulation of DNA-templated transcription"/>
    <property type="evidence" value="ECO:0007669"/>
    <property type="project" value="InterPro"/>
</dbReference>
<dbReference type="Pfam" id="PF00158">
    <property type="entry name" value="Sigma54_activat"/>
    <property type="match status" value="1"/>
</dbReference>
<accession>A0A644TCC5</accession>